<evidence type="ECO:0000256" key="8">
    <source>
        <dbReference type="ARBA" id="ARBA00037405"/>
    </source>
</evidence>
<evidence type="ECO:0000256" key="2">
    <source>
        <dbReference type="ARBA" id="ARBA00022676"/>
    </source>
</evidence>
<evidence type="ECO:0000256" key="11">
    <source>
        <dbReference type="PIRSR" id="PIRSR605150-2"/>
    </source>
</evidence>
<keyword evidence="7" id="KW-0961">Cell wall biogenesis/degradation</keyword>
<dbReference type="Gene3D" id="3.90.550.10">
    <property type="entry name" value="Spore Coat Polysaccharide Biosynthesis Protein SpsA, Chain A"/>
    <property type="match status" value="2"/>
</dbReference>
<feature type="active site" evidence="10">
    <location>
        <position position="447"/>
    </location>
</feature>
<keyword evidence="15" id="KW-1185">Reference proteome</keyword>
<feature type="binding site" evidence="11">
    <location>
        <position position="111"/>
    </location>
    <ligand>
        <name>UDP-alpha-D-glucose</name>
        <dbReference type="ChEBI" id="CHEBI:58885"/>
    </ligand>
</feature>
<evidence type="ECO:0000256" key="9">
    <source>
        <dbReference type="ARBA" id="ARBA00060766"/>
    </source>
</evidence>
<keyword evidence="2" id="KW-0328">Glycosyltransferase</keyword>
<name>A0AAV5K7Q4_9ROSI</name>
<feature type="transmembrane region" description="Helical" evidence="13">
    <location>
        <begin position="20"/>
        <end position="40"/>
    </location>
</feature>
<feature type="binding site" evidence="11">
    <location>
        <position position="140"/>
    </location>
    <ligand>
        <name>UDP-alpha-D-glucose</name>
        <dbReference type="ChEBI" id="CHEBI:58885"/>
    </ligand>
</feature>
<evidence type="ECO:0000256" key="3">
    <source>
        <dbReference type="ARBA" id="ARBA00022679"/>
    </source>
</evidence>
<organism evidence="14 15">
    <name type="scientific">Rubroshorea leprosula</name>
    <dbReference type="NCBI Taxonomy" id="152421"/>
    <lineage>
        <taxon>Eukaryota</taxon>
        <taxon>Viridiplantae</taxon>
        <taxon>Streptophyta</taxon>
        <taxon>Embryophyta</taxon>
        <taxon>Tracheophyta</taxon>
        <taxon>Spermatophyta</taxon>
        <taxon>Magnoliopsida</taxon>
        <taxon>eudicotyledons</taxon>
        <taxon>Gunneridae</taxon>
        <taxon>Pentapetalae</taxon>
        <taxon>rosids</taxon>
        <taxon>malvids</taxon>
        <taxon>Malvales</taxon>
        <taxon>Dipterocarpaceae</taxon>
        <taxon>Rubroshorea</taxon>
    </lineage>
</organism>
<evidence type="ECO:0000256" key="4">
    <source>
        <dbReference type="ARBA" id="ARBA00022692"/>
    </source>
</evidence>
<keyword evidence="3" id="KW-0808">Transferase</keyword>
<evidence type="ECO:0000256" key="13">
    <source>
        <dbReference type="SAM" id="Phobius"/>
    </source>
</evidence>
<dbReference type="GO" id="GO:0030244">
    <property type="term" value="P:cellulose biosynthetic process"/>
    <property type="evidence" value="ECO:0007669"/>
    <property type="project" value="InterPro"/>
</dbReference>
<dbReference type="SUPFAM" id="SSF53448">
    <property type="entry name" value="Nucleotide-diphospho-sugar transferases"/>
    <property type="match status" value="1"/>
</dbReference>
<feature type="transmembrane region" description="Helical" evidence="13">
    <location>
        <begin position="522"/>
        <end position="544"/>
    </location>
</feature>
<keyword evidence="5 13" id="KW-1133">Transmembrane helix</keyword>
<dbReference type="Pfam" id="PF03552">
    <property type="entry name" value="Cellulose_synt"/>
    <property type="match status" value="2"/>
</dbReference>
<reference evidence="14 15" key="1">
    <citation type="journal article" date="2021" name="Commun. Biol.">
        <title>The genome of Shorea leprosula (Dipterocarpaceae) highlights the ecological relevance of drought in aseasonal tropical rainforests.</title>
        <authorList>
            <person name="Ng K.K.S."/>
            <person name="Kobayashi M.J."/>
            <person name="Fawcett J.A."/>
            <person name="Hatakeyama M."/>
            <person name="Paape T."/>
            <person name="Ng C.H."/>
            <person name="Ang C.C."/>
            <person name="Tnah L.H."/>
            <person name="Lee C.T."/>
            <person name="Nishiyama T."/>
            <person name="Sese J."/>
            <person name="O'Brien M.J."/>
            <person name="Copetti D."/>
            <person name="Mohd Noor M.I."/>
            <person name="Ong R.C."/>
            <person name="Putra M."/>
            <person name="Sireger I.Z."/>
            <person name="Indrioko S."/>
            <person name="Kosugi Y."/>
            <person name="Izuno A."/>
            <person name="Isagi Y."/>
            <person name="Lee S.L."/>
            <person name="Shimizu K.K."/>
        </authorList>
    </citation>
    <scope>NUCLEOTIDE SEQUENCE [LARGE SCALE GENOMIC DNA]</scope>
    <source>
        <strain evidence="14">214</strain>
    </source>
</reference>
<dbReference type="PANTHER" id="PTHR13301">
    <property type="entry name" value="X-BOX TRANSCRIPTION FACTOR-RELATED"/>
    <property type="match status" value="1"/>
</dbReference>
<evidence type="ECO:0000256" key="6">
    <source>
        <dbReference type="ARBA" id="ARBA00023136"/>
    </source>
</evidence>
<dbReference type="GO" id="GO:0071555">
    <property type="term" value="P:cell wall organization"/>
    <property type="evidence" value="ECO:0007669"/>
    <property type="project" value="UniProtKB-KW"/>
</dbReference>
<accession>A0AAV5K7Q4</accession>
<proteinExistence type="inferred from homology"/>
<feature type="active site" evidence="10">
    <location>
        <position position="140"/>
    </location>
</feature>
<comment type="subcellular location">
    <subcellularLocation>
        <location evidence="1">Endomembrane system</location>
        <topology evidence="1">Multi-pass membrane protein</topology>
    </subcellularLocation>
</comment>
<evidence type="ECO:0000256" key="5">
    <source>
        <dbReference type="ARBA" id="ARBA00022989"/>
    </source>
</evidence>
<dbReference type="Proteomes" id="UP001054252">
    <property type="component" value="Unassembled WGS sequence"/>
</dbReference>
<sequence length="736" mass="83991">MEKHDYLPLFETTPVKGRLLFRLYAASVFLGICFICAFRVSHFPTEGKVERWGWIGLFVAELWFSFYGFLTIVVRWNPVSRRTFKGRLSHRYEKNLPGVDIFICTADPTAEPPSLVINTALSLMAYDYPPEKLNIYLSDDGGSELTFYAMLEASRFCKIWLPFCRKFKVEPRSPAAYFGSAVEPLDDPLNYKEWLSVRESFEDMMMRIHTTTKLGKISEDIRKQHKGFREWDVVSSRRDHQTILQILIDGRDPGAVDIQGEHLPTLVYLAREKKPQYHHNFKAGAMNALIRVSSKISNCPFIMNVDYDMYSNNSECVRDAMCFFMDEEKGHEIAYIQHPQHFHNLKKNDIYASSLLVEHEVELPGMDGNGGPCYIGSGCFHRRDALCGKKYSKELKLNWEEVNDKTKIEESAIVLEETCKVLASCTYEQNKQWGKEMGLKYGFPVEDIITGLSIQCKGWRSVYTNPERKGFAGLGPTTLLQSLIQQKRWSEGHLQIVLSKYCPLLHGHKKIPLKLQLSYCPFNMWAANGLPTLYIVVVPALCLLRGISLFPKISSPWVTPFVYVAFAHRAYSLGEFLWFGGTLKGWCNLQRIWVFKRTTSYLFGFFDTILKLLGLSEQAFALTAKVADEDVSERYEQEVMEFGASSPMFSIIATLALLNLLCLMGSTLKTVIIKDTNMAEVFDQFGLQILSCCLLVIINLPVYQALFFRRDNGRLPPSTTYQSMVTALLACAIAVC</sequence>
<comment type="function">
    <text evidence="8">Thought to be a Golgi-localized beta-glycan synthase that polymerize the backbones of noncellulosic polysaccharides (hemicelluloses) of plant cell wall.</text>
</comment>
<dbReference type="GO" id="GO:0012505">
    <property type="term" value="C:endomembrane system"/>
    <property type="evidence" value="ECO:0007669"/>
    <property type="project" value="UniProtKB-SubCell"/>
</dbReference>
<comment type="caution">
    <text evidence="14">The sequence shown here is derived from an EMBL/GenBank/DDBJ whole genome shotgun (WGS) entry which is preliminary data.</text>
</comment>
<evidence type="ECO:0008006" key="16">
    <source>
        <dbReference type="Google" id="ProtNLM"/>
    </source>
</evidence>
<feature type="transmembrane region" description="Helical" evidence="13">
    <location>
        <begin position="649"/>
        <end position="673"/>
    </location>
</feature>
<evidence type="ECO:0000256" key="10">
    <source>
        <dbReference type="PIRSR" id="PIRSR605150-1"/>
    </source>
</evidence>
<gene>
    <name evidence="14" type="ORF">SLEP1_g29152</name>
</gene>
<feature type="binding site" evidence="12">
    <location>
        <position position="282"/>
    </location>
    <ligand>
        <name>Mn(2+)</name>
        <dbReference type="ChEBI" id="CHEBI:29035"/>
    </ligand>
</feature>
<keyword evidence="6 13" id="KW-0472">Membrane</keyword>
<protein>
    <recommendedName>
        <fullName evidence="16">Cellulose synthase-like protein E6</fullName>
    </recommendedName>
</protein>
<feature type="transmembrane region" description="Helical" evidence="13">
    <location>
        <begin position="52"/>
        <end position="76"/>
    </location>
</feature>
<evidence type="ECO:0000256" key="1">
    <source>
        <dbReference type="ARBA" id="ARBA00004127"/>
    </source>
</evidence>
<dbReference type="InterPro" id="IPR005150">
    <property type="entry name" value="Cellulose_synth"/>
</dbReference>
<feature type="transmembrane region" description="Helical" evidence="13">
    <location>
        <begin position="685"/>
        <end position="708"/>
    </location>
</feature>
<dbReference type="AlphaFoldDB" id="A0AAV5K7Q4"/>
<comment type="similarity">
    <text evidence="9">Belongs to the glycosyltransferase 2 family. Plant cellulose synthase-like E subfamily.</text>
</comment>
<evidence type="ECO:0000256" key="7">
    <source>
        <dbReference type="ARBA" id="ARBA00023316"/>
    </source>
</evidence>
<dbReference type="FunFam" id="3.90.550.10:FF:000112">
    <property type="entry name" value="Cellulose synthase-like protein E1"/>
    <property type="match status" value="1"/>
</dbReference>
<feature type="binding site" evidence="12">
    <location>
        <position position="306"/>
    </location>
    <ligand>
        <name>Mn(2+)</name>
        <dbReference type="ChEBI" id="CHEBI:29035"/>
    </ligand>
</feature>
<keyword evidence="4 13" id="KW-0812">Transmembrane</keyword>
<evidence type="ECO:0000313" key="14">
    <source>
        <dbReference type="EMBL" id="GKV18820.1"/>
    </source>
</evidence>
<evidence type="ECO:0000256" key="12">
    <source>
        <dbReference type="PIRSR" id="PIRSR605150-3"/>
    </source>
</evidence>
<evidence type="ECO:0000313" key="15">
    <source>
        <dbReference type="Proteomes" id="UP001054252"/>
    </source>
</evidence>
<dbReference type="InterPro" id="IPR029044">
    <property type="entry name" value="Nucleotide-diphossugar_trans"/>
</dbReference>
<dbReference type="GO" id="GO:0016760">
    <property type="term" value="F:cellulose synthase (UDP-forming) activity"/>
    <property type="evidence" value="ECO:0007669"/>
    <property type="project" value="InterPro"/>
</dbReference>
<dbReference type="EMBL" id="BPVZ01000051">
    <property type="protein sequence ID" value="GKV18820.1"/>
    <property type="molecule type" value="Genomic_DNA"/>
</dbReference>
<dbReference type="GO" id="GO:0016020">
    <property type="term" value="C:membrane"/>
    <property type="evidence" value="ECO:0007669"/>
    <property type="project" value="InterPro"/>
</dbReference>